<keyword evidence="4" id="KW-1185">Reference proteome</keyword>
<dbReference type="Proteomes" id="UP000556026">
    <property type="component" value="Unassembled WGS sequence"/>
</dbReference>
<dbReference type="EC" id="3.5.1.88" evidence="2"/>
<evidence type="ECO:0000256" key="2">
    <source>
        <dbReference type="HAMAP-Rule" id="MF_00163"/>
    </source>
</evidence>
<evidence type="ECO:0000313" key="3">
    <source>
        <dbReference type="EMBL" id="GFO58731.1"/>
    </source>
</evidence>
<dbReference type="CDD" id="cd00487">
    <property type="entry name" value="Pep_deformylase"/>
    <property type="match status" value="1"/>
</dbReference>
<comment type="caution">
    <text evidence="3">The sequence shown here is derived from an EMBL/GenBank/DDBJ whole genome shotgun (WGS) entry which is preliminary data.</text>
</comment>
<feature type="binding site" evidence="2">
    <location>
        <position position="140"/>
    </location>
    <ligand>
        <name>Fe cation</name>
        <dbReference type="ChEBI" id="CHEBI:24875"/>
    </ligand>
</feature>
<gene>
    <name evidence="3" type="primary">def-2</name>
    <name evidence="2" type="synonym">def</name>
    <name evidence="3" type="ORF">GMST_10560</name>
</gene>
<evidence type="ECO:0000256" key="1">
    <source>
        <dbReference type="ARBA" id="ARBA00010759"/>
    </source>
</evidence>
<dbReference type="AlphaFoldDB" id="A0A6V8MFG6"/>
<accession>A0A6V8MFG6</accession>
<comment type="catalytic activity">
    <reaction evidence="2">
        <text>N-terminal N-formyl-L-methionyl-[peptide] + H2O = N-terminal L-methionyl-[peptide] + formate</text>
        <dbReference type="Rhea" id="RHEA:24420"/>
        <dbReference type="Rhea" id="RHEA-COMP:10639"/>
        <dbReference type="Rhea" id="RHEA-COMP:10640"/>
        <dbReference type="ChEBI" id="CHEBI:15377"/>
        <dbReference type="ChEBI" id="CHEBI:15740"/>
        <dbReference type="ChEBI" id="CHEBI:49298"/>
        <dbReference type="ChEBI" id="CHEBI:64731"/>
        <dbReference type="EC" id="3.5.1.88"/>
    </reaction>
</comment>
<proteinExistence type="inferred from homology"/>
<dbReference type="SUPFAM" id="SSF56420">
    <property type="entry name" value="Peptide deformylase"/>
    <property type="match status" value="1"/>
</dbReference>
<keyword evidence="2" id="KW-0648">Protein biosynthesis</keyword>
<comment type="similarity">
    <text evidence="1 2">Belongs to the polypeptide deformylase family.</text>
</comment>
<dbReference type="GO" id="GO:0042586">
    <property type="term" value="F:peptide deformylase activity"/>
    <property type="evidence" value="ECO:0007669"/>
    <property type="project" value="UniProtKB-UniRule"/>
</dbReference>
<name>A0A6V8MFG6_9BACT</name>
<dbReference type="PIRSF" id="PIRSF004749">
    <property type="entry name" value="Pep_def"/>
    <property type="match status" value="1"/>
</dbReference>
<dbReference type="GO" id="GO:0006412">
    <property type="term" value="P:translation"/>
    <property type="evidence" value="ECO:0007669"/>
    <property type="project" value="UniProtKB-UniRule"/>
</dbReference>
<keyword evidence="2" id="KW-0378">Hydrolase</keyword>
<dbReference type="Gene3D" id="3.90.45.10">
    <property type="entry name" value="Peptide deformylase"/>
    <property type="match status" value="1"/>
</dbReference>
<keyword evidence="2" id="KW-0479">Metal-binding</keyword>
<keyword evidence="2" id="KW-0408">Iron</keyword>
<organism evidence="3 4">
    <name type="scientific">Geomonas silvestris</name>
    <dbReference type="NCBI Taxonomy" id="2740184"/>
    <lineage>
        <taxon>Bacteria</taxon>
        <taxon>Pseudomonadati</taxon>
        <taxon>Thermodesulfobacteriota</taxon>
        <taxon>Desulfuromonadia</taxon>
        <taxon>Geobacterales</taxon>
        <taxon>Geobacteraceae</taxon>
        <taxon>Geomonas</taxon>
    </lineage>
</organism>
<dbReference type="InterPro" id="IPR023635">
    <property type="entry name" value="Peptide_deformylase"/>
</dbReference>
<feature type="binding site" evidence="2">
    <location>
        <position position="144"/>
    </location>
    <ligand>
        <name>Fe cation</name>
        <dbReference type="ChEBI" id="CHEBI:24875"/>
    </ligand>
</feature>
<dbReference type="EMBL" id="BLXX01000002">
    <property type="protein sequence ID" value="GFO58731.1"/>
    <property type="molecule type" value="Genomic_DNA"/>
</dbReference>
<dbReference type="GO" id="GO:0046872">
    <property type="term" value="F:metal ion binding"/>
    <property type="evidence" value="ECO:0007669"/>
    <property type="project" value="UniProtKB-KW"/>
</dbReference>
<dbReference type="HAMAP" id="MF_00163">
    <property type="entry name" value="Pep_deformylase"/>
    <property type="match status" value="1"/>
</dbReference>
<reference evidence="4" key="1">
    <citation type="submission" date="2020-06" db="EMBL/GenBank/DDBJ databases">
        <title>Draft genomic sequence of Geomonas sp. Red330.</title>
        <authorList>
            <person name="Itoh H."/>
            <person name="Zhenxing X."/>
            <person name="Ushijima N."/>
            <person name="Masuda Y."/>
            <person name="Shiratori Y."/>
            <person name="Senoo K."/>
        </authorList>
    </citation>
    <scope>NUCLEOTIDE SEQUENCE [LARGE SCALE GENOMIC DNA]</scope>
    <source>
        <strain evidence="4">Red330</strain>
    </source>
</reference>
<comment type="cofactor">
    <cofactor evidence="2">
        <name>Fe(2+)</name>
        <dbReference type="ChEBI" id="CHEBI:29033"/>
    </cofactor>
    <text evidence="2">Binds 1 Fe(2+) ion.</text>
</comment>
<evidence type="ECO:0000313" key="4">
    <source>
        <dbReference type="Proteomes" id="UP000556026"/>
    </source>
</evidence>
<dbReference type="PANTHER" id="PTHR10458:SF22">
    <property type="entry name" value="PEPTIDE DEFORMYLASE"/>
    <property type="match status" value="1"/>
</dbReference>
<feature type="binding site" evidence="2">
    <location>
        <position position="98"/>
    </location>
    <ligand>
        <name>Fe cation</name>
        <dbReference type="ChEBI" id="CHEBI:24875"/>
    </ligand>
</feature>
<dbReference type="InterPro" id="IPR036821">
    <property type="entry name" value="Peptide_deformylase_sf"/>
</dbReference>
<dbReference type="PANTHER" id="PTHR10458">
    <property type="entry name" value="PEPTIDE DEFORMYLASE"/>
    <property type="match status" value="1"/>
</dbReference>
<protein>
    <recommendedName>
        <fullName evidence="2">Peptide deformylase</fullName>
        <shortName evidence="2">PDF</shortName>
        <ecNumber evidence="2">3.5.1.88</ecNumber>
    </recommendedName>
    <alternativeName>
        <fullName evidence="2">Polypeptide deformylase</fullName>
    </alternativeName>
</protein>
<sequence length="168" mass="18556">MAVQRILLYPNPILKRMCRTVERIDAEILQLVEDLVDTMEAGPGSVGVAAPQIGVSLRVCVVDVSNSRHGKDNNHGRLLMINPEIVASSGNAVMREGCMSVPDYTGDVERATEITLRFSEPDGTLREFVASGFEAVAIQHEMDHLDGLLFLDRISSLKTGLFRRKSYK</sequence>
<dbReference type="PRINTS" id="PR01576">
    <property type="entry name" value="PDEFORMYLASE"/>
</dbReference>
<dbReference type="Pfam" id="PF01327">
    <property type="entry name" value="Pep_deformylase"/>
    <property type="match status" value="1"/>
</dbReference>
<feature type="active site" evidence="2">
    <location>
        <position position="141"/>
    </location>
</feature>
<dbReference type="NCBIfam" id="NF001159">
    <property type="entry name" value="PRK00150.1-3"/>
    <property type="match status" value="1"/>
</dbReference>
<dbReference type="RefSeq" id="WP_183353582.1">
    <property type="nucleotide sequence ID" value="NZ_BLXX01000002.1"/>
</dbReference>
<dbReference type="NCBIfam" id="TIGR00079">
    <property type="entry name" value="pept_deformyl"/>
    <property type="match status" value="1"/>
</dbReference>
<comment type="function">
    <text evidence="2">Removes the formyl group from the N-terminal Met of newly synthesized proteins. Requires at least a dipeptide for an efficient rate of reaction. N-terminal L-methionine is a prerequisite for activity but the enzyme has broad specificity at other positions.</text>
</comment>